<keyword evidence="3" id="KW-0813">Transport</keyword>
<evidence type="ECO:0000256" key="7">
    <source>
        <dbReference type="ARBA" id="ARBA00022989"/>
    </source>
</evidence>
<dbReference type="AlphaFoldDB" id="A0A6N7X7Z7"/>
<keyword evidence="12" id="KW-1185">Reference proteome</keyword>
<evidence type="ECO:0000256" key="2">
    <source>
        <dbReference type="ARBA" id="ARBA00006742"/>
    </source>
</evidence>
<name>A0A6N7X7Z7_9ACTN</name>
<keyword evidence="6" id="KW-0653">Protein transport</keyword>
<dbReference type="InterPro" id="IPR003849">
    <property type="entry name" value="Preprotein_translocase_YajC"/>
</dbReference>
<keyword evidence="8" id="KW-0811">Translocation</keyword>
<dbReference type="PANTHER" id="PTHR33909">
    <property type="entry name" value="SEC TRANSLOCON ACCESSORY COMPLEX SUBUNIT YAJC"/>
    <property type="match status" value="1"/>
</dbReference>
<dbReference type="RefSeq" id="WP_154433400.1">
    <property type="nucleotide sequence ID" value="NZ_VUNC01000001.1"/>
</dbReference>
<dbReference type="SMART" id="SM01323">
    <property type="entry name" value="YajC"/>
    <property type="match status" value="1"/>
</dbReference>
<evidence type="ECO:0000256" key="4">
    <source>
        <dbReference type="ARBA" id="ARBA00022475"/>
    </source>
</evidence>
<dbReference type="EMBL" id="VUNC01000001">
    <property type="protein sequence ID" value="MST71632.1"/>
    <property type="molecule type" value="Genomic_DNA"/>
</dbReference>
<evidence type="ECO:0000313" key="11">
    <source>
        <dbReference type="EMBL" id="MST71632.1"/>
    </source>
</evidence>
<evidence type="ECO:0000313" key="12">
    <source>
        <dbReference type="Proteomes" id="UP000469325"/>
    </source>
</evidence>
<organism evidence="11 12">
    <name type="scientific">Olsenella porci</name>
    <dbReference type="NCBI Taxonomy" id="2652279"/>
    <lineage>
        <taxon>Bacteria</taxon>
        <taxon>Bacillati</taxon>
        <taxon>Actinomycetota</taxon>
        <taxon>Coriobacteriia</taxon>
        <taxon>Coriobacteriales</taxon>
        <taxon>Atopobiaceae</taxon>
        <taxon>Olsenella</taxon>
    </lineage>
</organism>
<dbReference type="NCBIfam" id="TIGR00739">
    <property type="entry name" value="yajC"/>
    <property type="match status" value="1"/>
</dbReference>
<evidence type="ECO:0000256" key="6">
    <source>
        <dbReference type="ARBA" id="ARBA00022927"/>
    </source>
</evidence>
<evidence type="ECO:0000256" key="3">
    <source>
        <dbReference type="ARBA" id="ARBA00022448"/>
    </source>
</evidence>
<keyword evidence="4" id="KW-1003">Cell membrane</keyword>
<accession>A0A6N7X7Z7</accession>
<proteinExistence type="inferred from homology"/>
<keyword evidence="9 10" id="KW-0472">Membrane</keyword>
<gene>
    <name evidence="11" type="primary">yajC</name>
    <name evidence="11" type="ORF">FYJ68_00630</name>
</gene>
<dbReference type="GO" id="GO:0005886">
    <property type="term" value="C:plasma membrane"/>
    <property type="evidence" value="ECO:0007669"/>
    <property type="project" value="UniProtKB-SubCell"/>
</dbReference>
<evidence type="ECO:0000256" key="10">
    <source>
        <dbReference type="SAM" id="Phobius"/>
    </source>
</evidence>
<reference evidence="11 12" key="1">
    <citation type="submission" date="2019-08" db="EMBL/GenBank/DDBJ databases">
        <title>In-depth cultivation of the pig gut microbiome towards novel bacterial diversity and tailored functional studies.</title>
        <authorList>
            <person name="Wylensek D."/>
            <person name="Hitch T.C.A."/>
            <person name="Clavel T."/>
        </authorList>
    </citation>
    <scope>NUCLEOTIDE SEQUENCE [LARGE SCALE GENOMIC DNA]</scope>
    <source>
        <strain evidence="11 12">CA-Schmier-601-WT-1</strain>
    </source>
</reference>
<dbReference type="PANTHER" id="PTHR33909:SF1">
    <property type="entry name" value="SEC TRANSLOCON ACCESSORY COMPLEX SUBUNIT YAJC"/>
    <property type="match status" value="1"/>
</dbReference>
<feature type="transmembrane region" description="Helical" evidence="10">
    <location>
        <begin position="6"/>
        <end position="29"/>
    </location>
</feature>
<comment type="subcellular location">
    <subcellularLocation>
        <location evidence="1">Cell membrane</location>
        <topology evidence="1">Single-pass membrane protein</topology>
    </subcellularLocation>
</comment>
<evidence type="ECO:0000256" key="8">
    <source>
        <dbReference type="ARBA" id="ARBA00023010"/>
    </source>
</evidence>
<evidence type="ECO:0000256" key="5">
    <source>
        <dbReference type="ARBA" id="ARBA00022692"/>
    </source>
</evidence>
<dbReference type="Proteomes" id="UP000469325">
    <property type="component" value="Unassembled WGS sequence"/>
</dbReference>
<comment type="similarity">
    <text evidence="2">Belongs to the YajC family.</text>
</comment>
<evidence type="ECO:0000256" key="9">
    <source>
        <dbReference type="ARBA" id="ARBA00023136"/>
    </source>
</evidence>
<keyword evidence="7 10" id="KW-1133">Transmembrane helix</keyword>
<dbReference type="GO" id="GO:0015031">
    <property type="term" value="P:protein transport"/>
    <property type="evidence" value="ECO:0007669"/>
    <property type="project" value="UniProtKB-KW"/>
</dbReference>
<keyword evidence="5 10" id="KW-0812">Transmembrane</keyword>
<evidence type="ECO:0000256" key="1">
    <source>
        <dbReference type="ARBA" id="ARBA00004162"/>
    </source>
</evidence>
<protein>
    <submittedName>
        <fullName evidence="11">Preprotein translocase subunit YajC</fullName>
    </submittedName>
</protein>
<comment type="caution">
    <text evidence="11">The sequence shown here is derived from an EMBL/GenBank/DDBJ whole genome shotgun (WGS) entry which is preliminary data.</text>
</comment>
<sequence length="94" mass="10405">MESLNSQILASSIVLLVLLTVVVIIYFAVSSSRAKKQKKYYEDLHRDLKKGQKVAFGGGLYGEIVRLGTETCDIKVKSGAVIEVSRYAIQEIVK</sequence>
<dbReference type="Pfam" id="PF02699">
    <property type="entry name" value="YajC"/>
    <property type="match status" value="1"/>
</dbReference>